<keyword evidence="1" id="KW-0472">Membrane</keyword>
<protein>
    <submittedName>
        <fullName evidence="2">DUF2937 family protein</fullName>
    </submittedName>
</protein>
<dbReference type="AlphaFoldDB" id="A0AAU7JCD0"/>
<name>A0AAU7JCD0_9HYPH</name>
<keyword evidence="1" id="KW-0812">Transmembrane</keyword>
<reference evidence="2" key="1">
    <citation type="submission" date="2024-05" db="EMBL/GenBank/DDBJ databases">
        <authorList>
            <person name="Kim S."/>
            <person name="Heo J."/>
            <person name="Choi H."/>
            <person name="Choi Y."/>
            <person name="Kwon S.-W."/>
            <person name="Kim Y."/>
        </authorList>
    </citation>
    <scope>NUCLEOTIDE SEQUENCE</scope>
    <source>
        <strain evidence="2">KACC 23698</strain>
    </source>
</reference>
<evidence type="ECO:0000256" key="1">
    <source>
        <dbReference type="SAM" id="Phobius"/>
    </source>
</evidence>
<dbReference type="EMBL" id="CP157484">
    <property type="protein sequence ID" value="XBO38038.1"/>
    <property type="molecule type" value="Genomic_DNA"/>
</dbReference>
<dbReference type="Pfam" id="PF11157">
    <property type="entry name" value="DUF2937"/>
    <property type="match status" value="1"/>
</dbReference>
<evidence type="ECO:0000313" key="2">
    <source>
        <dbReference type="EMBL" id="XBO38038.1"/>
    </source>
</evidence>
<organism evidence="2">
    <name type="scientific">Alsobacter sp. KACC 23698</name>
    <dbReference type="NCBI Taxonomy" id="3149229"/>
    <lineage>
        <taxon>Bacteria</taxon>
        <taxon>Pseudomonadati</taxon>
        <taxon>Pseudomonadota</taxon>
        <taxon>Alphaproteobacteria</taxon>
        <taxon>Hyphomicrobiales</taxon>
        <taxon>Alsobacteraceae</taxon>
        <taxon>Alsobacter</taxon>
    </lineage>
</organism>
<gene>
    <name evidence="2" type="ORF">ABEG18_20315</name>
</gene>
<dbReference type="RefSeq" id="WP_406854870.1">
    <property type="nucleotide sequence ID" value="NZ_CP157484.1"/>
</dbReference>
<accession>A0AAU7JCD0</accession>
<sequence>MLSRTLAFATGLMGAVIASQLPEFAQQYRQRLGGAVGELRAAMDRFDLDAGAAQVGRSDAIARLQGSPDPLVQGRGAEVNRTQARLQRLETQRDRMAAAGPVGRLALLARDHDQALLRGAVEIFEPAVPVTAEGAVAAGLGFAAFYALVRLAAAPFRRRRGRQTLRRA</sequence>
<feature type="transmembrane region" description="Helical" evidence="1">
    <location>
        <begin position="134"/>
        <end position="153"/>
    </location>
</feature>
<dbReference type="InterPro" id="IPR022584">
    <property type="entry name" value="DUF2937"/>
</dbReference>
<keyword evidence="1" id="KW-1133">Transmembrane helix</keyword>
<proteinExistence type="predicted"/>